<evidence type="ECO:0000313" key="4">
    <source>
        <dbReference type="Proteomes" id="UP001575105"/>
    </source>
</evidence>
<dbReference type="InterPro" id="IPR025641">
    <property type="entry name" value="DUF4340"/>
</dbReference>
<comment type="caution">
    <text evidence="3">The sequence shown here is derived from an EMBL/GenBank/DDBJ whole genome shotgun (WGS) entry which is preliminary data.</text>
</comment>
<proteinExistence type="predicted"/>
<evidence type="ECO:0000259" key="2">
    <source>
        <dbReference type="Pfam" id="PF14238"/>
    </source>
</evidence>
<evidence type="ECO:0000256" key="1">
    <source>
        <dbReference type="SAM" id="MobiDB-lite"/>
    </source>
</evidence>
<reference evidence="3 4" key="1">
    <citation type="submission" date="2024-08" db="EMBL/GenBank/DDBJ databases">
        <title>Whole-genome sequencing of halo(alkali)philic microorganisms from hypersaline lakes.</title>
        <authorList>
            <person name="Sorokin D.Y."/>
            <person name="Merkel A.Y."/>
            <person name="Messina E."/>
            <person name="Yakimov M."/>
        </authorList>
    </citation>
    <scope>NUCLEOTIDE SEQUENCE [LARGE SCALE GENOMIC DNA]</scope>
    <source>
        <strain evidence="3 4">AB-hyl4</strain>
    </source>
</reference>
<dbReference type="RefSeq" id="WP_425347091.1">
    <property type="nucleotide sequence ID" value="NZ_JBGUBD010000016.1"/>
</dbReference>
<protein>
    <submittedName>
        <fullName evidence="3">DUF4340 domain-containing protein</fullName>
    </submittedName>
</protein>
<organism evidence="3 4">
    <name type="scientific">Natronomicrosphaera hydrolytica</name>
    <dbReference type="NCBI Taxonomy" id="3242702"/>
    <lineage>
        <taxon>Bacteria</taxon>
        <taxon>Pseudomonadati</taxon>
        <taxon>Planctomycetota</taxon>
        <taxon>Phycisphaerae</taxon>
        <taxon>Phycisphaerales</taxon>
        <taxon>Phycisphaeraceae</taxon>
        <taxon>Natronomicrosphaera</taxon>
    </lineage>
</organism>
<feature type="region of interest" description="Disordered" evidence="1">
    <location>
        <begin position="729"/>
        <end position="748"/>
    </location>
</feature>
<name>A0ABV4U987_9BACT</name>
<accession>A0ABV4U987</accession>
<keyword evidence="4" id="KW-1185">Reference proteome</keyword>
<dbReference type="Proteomes" id="UP001575105">
    <property type="component" value="Unassembled WGS sequence"/>
</dbReference>
<dbReference type="Pfam" id="PF14238">
    <property type="entry name" value="DUF4340"/>
    <property type="match status" value="1"/>
</dbReference>
<gene>
    <name evidence="3" type="ORF">ACERK3_18000</name>
</gene>
<feature type="domain" description="DUF4340" evidence="2">
    <location>
        <begin position="75"/>
        <end position="252"/>
    </location>
</feature>
<evidence type="ECO:0000313" key="3">
    <source>
        <dbReference type="EMBL" id="MFA9480169.1"/>
    </source>
</evidence>
<sequence length="748" mass="83774">MNFKTTLVLVVLVAAVGGYFLFVERGRDRGPAAVEVSEDGQTLLGEASPERDAVRQVAVRRGDEAVVLFRDSDAWWQVEPVRFGVRSESARQIVERTLGLTWRERFLPGESADDDRPTLAEVGLDTPRAELTLTADATSWTVLLGRRMVDGQAYVQLAGDERIYIVDDGLHRAVLDETIRDWRRRQLEAPRAARAERVVHEHDGQTIELTKQDGRWYLDADDETLRSRASESRVDALVEAVRSLTISSFVADARDGLSTYGVDEPTTRVAVHTPDVGDGGRSYVLRIGAAADLSEREHYATWSVDEEMSPVVFTVERRGVDRLAVVHDELRDPRIVTTRPSDVSEVYIERADEPALHLVRDPDVGYRFGEDGPAYGADYTAASELIDAIARTEAVSYETGFEPTSEPRATVTLLRRGGREEQVQLFEDPGPELIDDDSEVNAAATYLAVREDERVAYRVSAEGLASVFAPLVAYRDMQLMNVRADDVAGVTLTRDDGAEFVFTRDEEGEWQLEGHASFERRAFDGLLAALRPLRAERWLDASAEHGEGFGWAVLTVERADGSPTVLHVDVSARQGAMADEAIGFELPRSFVDRLRDEYRPRTVLSLRAGEIEQIRRELPDDETLTLRRTSGGQYLSDGDTAVREQPAAALFDTLSSLRVWRYIDEPDDREDEPERQYVIERTEGDDYVVELWRLSDGVTAGRVGDRWFQMDGQTMDALYDSLLEDEEPVAYEEPEDVPMQVPVGDDTK</sequence>
<dbReference type="EMBL" id="JBGUBD010000016">
    <property type="protein sequence ID" value="MFA9480169.1"/>
    <property type="molecule type" value="Genomic_DNA"/>
</dbReference>